<evidence type="ECO:0000256" key="5">
    <source>
        <dbReference type="ARBA" id="ARBA00034923"/>
    </source>
</evidence>
<dbReference type="SUPFAM" id="SSF52540">
    <property type="entry name" value="P-loop containing nucleoside triphosphate hydrolases"/>
    <property type="match status" value="1"/>
</dbReference>
<sequence>MKHTAEQLQIFDFVKNDDGHGIIDAVAGAGKTTTIMECVKFVPNRNDILFCAFNNSIANEIAYKFSQKGFPEVVVKTMHSLGRSILHENNGTGHPINLREDKYRELLKNEELLEKIRPFFENIAIINDYDITPFDDKAKFALNNLYSTIRSKLLEINQKYRATLTKDDIESFKEMAIHYNLFNDIDVKKKDFHKEALNYFEAHRIILKEGNDLSERTMIIDFTDMLYLPYHWKLEPSKKYSFLFIDECQDLSRSQLAIAMKYGKRTGRILAVGDPRQSIYGFTGADIESFYNIQKITKAKALPLTECFRCPADIVALAQKIRSDIKGNKPEAGKIHKIAFGEIVKLARPGNLIISRFRDPIIVLVFNFIDENIKVHIHEDEAREIINEIKSIFKQEELNAIIAYQPKQFESISEAVFNRWMWIIKKNAAPIIDSKERSLYIEEQKDILEQKLRFLNKKYELWKEECKTLVDILKKIKEFISAPSNSIKLSTIHRAKGLENERVFILGYDQLPFKRLYHKDWEKIQELNLKYVAITRSLDELFLIESNNLQTLEEEGSLFDILPI</sequence>
<evidence type="ECO:0000256" key="3">
    <source>
        <dbReference type="ARBA" id="ARBA00022806"/>
    </source>
</evidence>
<keyword evidence="4 6" id="KW-0067">ATP-binding</keyword>
<keyword evidence="9" id="KW-1185">Reference proteome</keyword>
<dbReference type="EMBL" id="BMJE01000001">
    <property type="protein sequence ID" value="GGB64289.1"/>
    <property type="molecule type" value="Genomic_DNA"/>
</dbReference>
<keyword evidence="2 6" id="KW-0378">Hydrolase</keyword>
<protein>
    <recommendedName>
        <fullName evidence="5">DNA 3'-5' helicase II</fullName>
    </recommendedName>
</protein>
<dbReference type="InterPro" id="IPR027417">
    <property type="entry name" value="P-loop_NTPase"/>
</dbReference>
<keyword evidence="1 6" id="KW-0547">Nucleotide-binding</keyword>
<dbReference type="Gene3D" id="3.40.50.300">
    <property type="entry name" value="P-loop containing nucleotide triphosphate hydrolases"/>
    <property type="match status" value="3"/>
</dbReference>
<feature type="domain" description="UvrD-like helicase ATP-binding" evidence="7">
    <location>
        <begin position="4"/>
        <end position="311"/>
    </location>
</feature>
<dbReference type="PANTHER" id="PTHR11070:SF2">
    <property type="entry name" value="ATP-DEPENDENT DNA HELICASE SRS2"/>
    <property type="match status" value="1"/>
</dbReference>
<reference evidence="9" key="1">
    <citation type="journal article" date="2019" name="Int. J. Syst. Evol. Microbiol.">
        <title>The Global Catalogue of Microorganisms (GCM) 10K type strain sequencing project: providing services to taxonomists for standard genome sequencing and annotation.</title>
        <authorList>
            <consortium name="The Broad Institute Genomics Platform"/>
            <consortium name="The Broad Institute Genome Sequencing Center for Infectious Disease"/>
            <person name="Wu L."/>
            <person name="Ma J."/>
        </authorList>
    </citation>
    <scope>NUCLEOTIDE SEQUENCE [LARGE SCALE GENOMIC DNA]</scope>
    <source>
        <strain evidence="9">CGMCC 1.15461</strain>
    </source>
</reference>
<feature type="binding site" evidence="6">
    <location>
        <begin position="25"/>
        <end position="32"/>
    </location>
    <ligand>
        <name>ATP</name>
        <dbReference type="ChEBI" id="CHEBI:30616"/>
    </ligand>
</feature>
<evidence type="ECO:0000256" key="2">
    <source>
        <dbReference type="ARBA" id="ARBA00022801"/>
    </source>
</evidence>
<evidence type="ECO:0000256" key="1">
    <source>
        <dbReference type="ARBA" id="ARBA00022741"/>
    </source>
</evidence>
<gene>
    <name evidence="8" type="ORF">GCM10007424_00190</name>
</gene>
<organism evidence="8 9">
    <name type="scientific">Flavobacterium suaedae</name>
    <dbReference type="NCBI Taxonomy" id="1767027"/>
    <lineage>
        <taxon>Bacteria</taxon>
        <taxon>Pseudomonadati</taxon>
        <taxon>Bacteroidota</taxon>
        <taxon>Flavobacteriia</taxon>
        <taxon>Flavobacteriales</taxon>
        <taxon>Flavobacteriaceae</taxon>
        <taxon>Flavobacterium</taxon>
    </lineage>
</organism>
<evidence type="ECO:0000313" key="8">
    <source>
        <dbReference type="EMBL" id="GGB64289.1"/>
    </source>
</evidence>
<dbReference type="Proteomes" id="UP000615760">
    <property type="component" value="Unassembled WGS sequence"/>
</dbReference>
<evidence type="ECO:0000256" key="4">
    <source>
        <dbReference type="ARBA" id="ARBA00022840"/>
    </source>
</evidence>
<dbReference type="InterPro" id="IPR000212">
    <property type="entry name" value="DNA_helicase_UvrD/REP"/>
</dbReference>
<dbReference type="PANTHER" id="PTHR11070">
    <property type="entry name" value="UVRD / RECB / PCRA DNA HELICASE FAMILY MEMBER"/>
    <property type="match status" value="1"/>
</dbReference>
<evidence type="ECO:0000259" key="7">
    <source>
        <dbReference type="PROSITE" id="PS51198"/>
    </source>
</evidence>
<evidence type="ECO:0000313" key="9">
    <source>
        <dbReference type="Proteomes" id="UP000615760"/>
    </source>
</evidence>
<accession>A0ABQ1JD64</accession>
<comment type="caution">
    <text evidence="8">The sequence shown here is derived from an EMBL/GenBank/DDBJ whole genome shotgun (WGS) entry which is preliminary data.</text>
</comment>
<evidence type="ECO:0000256" key="6">
    <source>
        <dbReference type="PROSITE-ProRule" id="PRU00560"/>
    </source>
</evidence>
<keyword evidence="3 6" id="KW-0347">Helicase</keyword>
<dbReference type="PROSITE" id="PS51198">
    <property type="entry name" value="UVRD_HELICASE_ATP_BIND"/>
    <property type="match status" value="1"/>
</dbReference>
<dbReference type="InterPro" id="IPR014016">
    <property type="entry name" value="UvrD-like_ATP-bd"/>
</dbReference>
<name>A0ABQ1JD64_9FLAO</name>
<proteinExistence type="predicted"/>
<dbReference type="RefSeq" id="WP_188619187.1">
    <property type="nucleotide sequence ID" value="NZ_BMJE01000001.1"/>
</dbReference>
<dbReference type="Pfam" id="PF00580">
    <property type="entry name" value="UvrD-helicase"/>
    <property type="match status" value="1"/>
</dbReference>